<protein>
    <recommendedName>
        <fullName evidence="3">DUF2508 domain-containing protein</fullName>
    </recommendedName>
</protein>
<evidence type="ECO:0000313" key="1">
    <source>
        <dbReference type="EMBL" id="MDQ0496072.1"/>
    </source>
</evidence>
<name>A0ABU0L467_9BACL</name>
<dbReference type="EMBL" id="JAUSWA010000031">
    <property type="protein sequence ID" value="MDQ0496072.1"/>
    <property type="molecule type" value="Genomic_DNA"/>
</dbReference>
<gene>
    <name evidence="1" type="ORF">QOZ95_004258</name>
</gene>
<reference evidence="1 2" key="1">
    <citation type="submission" date="2023-07" db="EMBL/GenBank/DDBJ databases">
        <title>Genomic Encyclopedia of Type Strains, Phase IV (KMG-IV): sequencing the most valuable type-strain genomes for metagenomic binning, comparative biology and taxonomic classification.</title>
        <authorList>
            <person name="Goeker M."/>
        </authorList>
    </citation>
    <scope>NUCLEOTIDE SEQUENCE [LARGE SCALE GENOMIC DNA]</scope>
    <source>
        <strain evidence="1 2">DSM 14914</strain>
    </source>
</reference>
<dbReference type="Pfam" id="PF10704">
    <property type="entry name" value="DUF2508"/>
    <property type="match status" value="1"/>
</dbReference>
<accession>A0ABU0L467</accession>
<dbReference type="RefSeq" id="WP_025719765.1">
    <property type="nucleotide sequence ID" value="NZ_CP045298.1"/>
</dbReference>
<dbReference type="InterPro" id="IPR019644">
    <property type="entry name" value="DUF2508"/>
</dbReference>
<evidence type="ECO:0000313" key="2">
    <source>
        <dbReference type="Proteomes" id="UP001242811"/>
    </source>
</evidence>
<dbReference type="Proteomes" id="UP001242811">
    <property type="component" value="Unassembled WGS sequence"/>
</dbReference>
<keyword evidence="2" id="KW-1185">Reference proteome</keyword>
<sequence length="104" mass="12646">MWERVKQNFRRRQEHDKSEAEYRQELFAQIRTSHAEWLRAHRLFHEATGKDEIDYAIFVLEAAERKYQIHLKSAKQQGLHRFHLPADEPGYVHDADRVHKRRAE</sequence>
<evidence type="ECO:0008006" key="3">
    <source>
        <dbReference type="Google" id="ProtNLM"/>
    </source>
</evidence>
<organism evidence="1 2">
    <name type="scientific">Paenibacillus brasilensis</name>
    <dbReference type="NCBI Taxonomy" id="128574"/>
    <lineage>
        <taxon>Bacteria</taxon>
        <taxon>Bacillati</taxon>
        <taxon>Bacillota</taxon>
        <taxon>Bacilli</taxon>
        <taxon>Bacillales</taxon>
        <taxon>Paenibacillaceae</taxon>
        <taxon>Paenibacillus</taxon>
    </lineage>
</organism>
<comment type="caution">
    <text evidence="1">The sequence shown here is derived from an EMBL/GenBank/DDBJ whole genome shotgun (WGS) entry which is preliminary data.</text>
</comment>
<proteinExistence type="predicted"/>